<dbReference type="InterPro" id="IPR015943">
    <property type="entry name" value="WD40/YVTN_repeat-like_dom_sf"/>
</dbReference>
<dbReference type="InterPro" id="IPR040382">
    <property type="entry name" value="NOL10/Enp2"/>
</dbReference>
<feature type="domain" description="Nucleolar protein 10-like second" evidence="2">
    <location>
        <begin position="376"/>
        <end position="421"/>
    </location>
</feature>
<feature type="domain" description="Nucleolar protein 10-like N-terminal" evidence="3">
    <location>
        <begin position="9"/>
        <end position="370"/>
    </location>
</feature>
<evidence type="ECO:0000259" key="2">
    <source>
        <dbReference type="Pfam" id="PF23097"/>
    </source>
</evidence>
<evidence type="ECO:0000313" key="4">
    <source>
        <dbReference type="EMBL" id="VEL34574.1"/>
    </source>
</evidence>
<dbReference type="EMBL" id="CAAALY010247939">
    <property type="protein sequence ID" value="VEL34574.1"/>
    <property type="molecule type" value="Genomic_DNA"/>
</dbReference>
<organism evidence="4 5">
    <name type="scientific">Protopolystoma xenopodis</name>
    <dbReference type="NCBI Taxonomy" id="117903"/>
    <lineage>
        <taxon>Eukaryota</taxon>
        <taxon>Metazoa</taxon>
        <taxon>Spiralia</taxon>
        <taxon>Lophotrochozoa</taxon>
        <taxon>Platyhelminthes</taxon>
        <taxon>Monogenea</taxon>
        <taxon>Polyopisthocotylea</taxon>
        <taxon>Polystomatidea</taxon>
        <taxon>Polystomatidae</taxon>
        <taxon>Protopolystoma</taxon>
    </lineage>
</organism>
<evidence type="ECO:0000259" key="3">
    <source>
        <dbReference type="Pfam" id="PF23098"/>
    </source>
</evidence>
<dbReference type="InterPro" id="IPR036322">
    <property type="entry name" value="WD40_repeat_dom_sf"/>
</dbReference>
<name>A0A448XEA5_9PLAT</name>
<accession>A0A448XEA5</accession>
<dbReference type="AlphaFoldDB" id="A0A448XEA5"/>
<dbReference type="GO" id="GO:0000462">
    <property type="term" value="P:maturation of SSU-rRNA from tricistronic rRNA transcript (SSU-rRNA, 5.8S rRNA, LSU-rRNA)"/>
    <property type="evidence" value="ECO:0007669"/>
    <property type="project" value="TreeGrafter"/>
</dbReference>
<keyword evidence="1" id="KW-0812">Transmembrane</keyword>
<evidence type="ECO:0000256" key="1">
    <source>
        <dbReference type="SAM" id="Phobius"/>
    </source>
</evidence>
<dbReference type="SUPFAM" id="SSF50978">
    <property type="entry name" value="WD40 repeat-like"/>
    <property type="match status" value="1"/>
</dbReference>
<keyword evidence="5" id="KW-1185">Reference proteome</keyword>
<gene>
    <name evidence="4" type="ORF">PXEA_LOCUS28014</name>
</gene>
<comment type="caution">
    <text evidence="4">The sequence shown here is derived from an EMBL/GenBank/DDBJ whole genome shotgun (WGS) entry which is preliminary data.</text>
</comment>
<keyword evidence="1" id="KW-0472">Membrane</keyword>
<sequence length="736" mass="84211">MRDLQKVRLNGVKVYNLTPSYALPDWASRSEKRKRSKKASQCFELIQELEMPDSATYITASPDGHFLFVLGRYKPRVRCYELSNLSMKFDRCVDYLPYKIAVLSDDYSKFALLQEERWIDVHAAGGHFFKFRVPRPGVDIQYCSSNCNLLIAGSKNTIYRLNLFEGRFETSLESKFLLNSAHGFTKCVHSNYHDLTLAGSSLGRVDGWDLRTGETVFGLDLRTSSPRPDDIPYPSRAIPKVSALTYKDPLNISIGTSEGMVYIYDLRQNKHPWHTRDSEYRKPIKSIAFHEDKVLCTVANCVKIWNVSSGQIFVGFDAGPAELNHLYHFNSTGLIMLACETPKISSFFIPLLGHAPWWCSHIDRMVVECESDVTSMYDGYKFLTREQLSEHGMTDLIGSQFLRAYMHGYFVSTRLFNKIRERLNIISESKLADAASRKPRPVEVSSKPSVATEELEELAHDARFEKLMKNKKFAFDPANQANDLMKIHQKRLQKKRNRKEFRKVRAQKAEELLVNKLFFLFGFSISLTIVGFLHLPNACIVYCLGNMNRGRRRGGMGLSGLRDGVKRRLFDPNIVPHKPDARETIGRLAPIISAQLRPRSLLMGAKELAELEDELSLMSRKRDADDEAAVLHQTHLLHICPQQCNNIICFVNYSPQLKLHSLLEYAFEHAPHYHRAPARIEGIQIDHSQKDTSSSGRFRRMNSISAIHLLLMHEEIDLWAGGALLKGLRDPLEWYS</sequence>
<dbReference type="GO" id="GO:0032040">
    <property type="term" value="C:small-subunit processome"/>
    <property type="evidence" value="ECO:0007669"/>
    <property type="project" value="TreeGrafter"/>
</dbReference>
<dbReference type="Proteomes" id="UP000784294">
    <property type="component" value="Unassembled WGS sequence"/>
</dbReference>
<protein>
    <recommendedName>
        <fullName evidence="6">NUC153 domain-containing protein</fullName>
    </recommendedName>
</protein>
<dbReference type="Pfam" id="PF23098">
    <property type="entry name" value="Beta-prop_NOL10_N"/>
    <property type="match status" value="1"/>
</dbReference>
<reference evidence="4" key="1">
    <citation type="submission" date="2018-11" db="EMBL/GenBank/DDBJ databases">
        <authorList>
            <consortium name="Pathogen Informatics"/>
        </authorList>
    </citation>
    <scope>NUCLEOTIDE SEQUENCE</scope>
</reference>
<dbReference type="PANTHER" id="PTHR14927:SF0">
    <property type="entry name" value="NUCLEOLAR PROTEIN 10"/>
    <property type="match status" value="1"/>
</dbReference>
<proteinExistence type="predicted"/>
<dbReference type="InterPro" id="IPR056550">
    <property type="entry name" value="NOL10_2nd"/>
</dbReference>
<dbReference type="PANTHER" id="PTHR14927">
    <property type="entry name" value="NUCLEOLAR PROTEIN 10"/>
    <property type="match status" value="1"/>
</dbReference>
<dbReference type="Gene3D" id="2.130.10.10">
    <property type="entry name" value="YVTN repeat-like/Quinoprotein amine dehydrogenase"/>
    <property type="match status" value="1"/>
</dbReference>
<feature type="transmembrane region" description="Helical" evidence="1">
    <location>
        <begin position="517"/>
        <end position="544"/>
    </location>
</feature>
<dbReference type="OrthoDB" id="273340at2759"/>
<keyword evidence="1" id="KW-1133">Transmembrane helix</keyword>
<dbReference type="GO" id="GO:0030686">
    <property type="term" value="C:90S preribosome"/>
    <property type="evidence" value="ECO:0007669"/>
    <property type="project" value="TreeGrafter"/>
</dbReference>
<evidence type="ECO:0008006" key="6">
    <source>
        <dbReference type="Google" id="ProtNLM"/>
    </source>
</evidence>
<dbReference type="InterPro" id="IPR056551">
    <property type="entry name" value="Beta-prop_NOL10_N"/>
</dbReference>
<evidence type="ECO:0000313" key="5">
    <source>
        <dbReference type="Proteomes" id="UP000784294"/>
    </source>
</evidence>
<dbReference type="Pfam" id="PF23097">
    <property type="entry name" value="NOL10_2nd"/>
    <property type="match status" value="1"/>
</dbReference>